<proteinExistence type="predicted"/>
<dbReference type="InterPro" id="IPR036028">
    <property type="entry name" value="SH3-like_dom_sf"/>
</dbReference>
<protein>
    <recommendedName>
        <fullName evidence="3">SH3 domain-containing protein</fullName>
    </recommendedName>
</protein>
<dbReference type="EMBL" id="JANQDX010000013">
    <property type="protein sequence ID" value="KAL0914117.1"/>
    <property type="molecule type" value="Genomic_DNA"/>
</dbReference>
<dbReference type="SUPFAM" id="SSF50044">
    <property type="entry name" value="SH3-domain"/>
    <property type="match status" value="1"/>
</dbReference>
<dbReference type="InterPro" id="IPR001452">
    <property type="entry name" value="SH3_domain"/>
</dbReference>
<evidence type="ECO:0000313" key="5">
    <source>
        <dbReference type="Proteomes" id="UP001552299"/>
    </source>
</evidence>
<name>A0ABD0UMR8_DENTH</name>
<evidence type="ECO:0000313" key="4">
    <source>
        <dbReference type="EMBL" id="KAL0914117.1"/>
    </source>
</evidence>
<evidence type="ECO:0000256" key="1">
    <source>
        <dbReference type="ARBA" id="ARBA00022443"/>
    </source>
</evidence>
<evidence type="ECO:0000256" key="2">
    <source>
        <dbReference type="PROSITE-ProRule" id="PRU00192"/>
    </source>
</evidence>
<sequence length="103" mass="11575">MDAIRKQTTRLREQVAKQQQIVLEHQRIEASPVPTRPPQLYEANDLISLSFPNGSTDSMEYFIAEVMHSHMAETDVELSLSVGDYVVVRKVSGNGWAEGECRG</sequence>
<dbReference type="Gene3D" id="2.30.30.40">
    <property type="entry name" value="SH3 Domains"/>
    <property type="match status" value="1"/>
</dbReference>
<dbReference type="AlphaFoldDB" id="A0ABD0UMR8"/>
<organism evidence="4 5">
    <name type="scientific">Dendrobium thyrsiflorum</name>
    <name type="common">Pinecone-like raceme dendrobium</name>
    <name type="synonym">Orchid</name>
    <dbReference type="NCBI Taxonomy" id="117978"/>
    <lineage>
        <taxon>Eukaryota</taxon>
        <taxon>Viridiplantae</taxon>
        <taxon>Streptophyta</taxon>
        <taxon>Embryophyta</taxon>
        <taxon>Tracheophyta</taxon>
        <taxon>Spermatophyta</taxon>
        <taxon>Magnoliopsida</taxon>
        <taxon>Liliopsida</taxon>
        <taxon>Asparagales</taxon>
        <taxon>Orchidaceae</taxon>
        <taxon>Epidendroideae</taxon>
        <taxon>Malaxideae</taxon>
        <taxon>Dendrobiinae</taxon>
        <taxon>Dendrobium</taxon>
    </lineage>
</organism>
<gene>
    <name evidence="4" type="ORF">M5K25_017623</name>
</gene>
<keyword evidence="5" id="KW-1185">Reference proteome</keyword>
<evidence type="ECO:0000259" key="3">
    <source>
        <dbReference type="PROSITE" id="PS50002"/>
    </source>
</evidence>
<accession>A0ABD0UMR8</accession>
<reference evidence="4 5" key="1">
    <citation type="journal article" date="2024" name="Plant Biotechnol. J.">
        <title>Dendrobium thyrsiflorum genome and its molecular insights into genes involved in important horticultural traits.</title>
        <authorList>
            <person name="Chen B."/>
            <person name="Wang J.Y."/>
            <person name="Zheng P.J."/>
            <person name="Li K.L."/>
            <person name="Liang Y.M."/>
            <person name="Chen X.F."/>
            <person name="Zhang C."/>
            <person name="Zhao X."/>
            <person name="He X."/>
            <person name="Zhang G.Q."/>
            <person name="Liu Z.J."/>
            <person name="Xu Q."/>
        </authorList>
    </citation>
    <scope>NUCLEOTIDE SEQUENCE [LARGE SCALE GENOMIC DNA]</scope>
    <source>
        <strain evidence="4">GZMU011</strain>
    </source>
</reference>
<keyword evidence="1 2" id="KW-0728">SH3 domain</keyword>
<dbReference type="Proteomes" id="UP001552299">
    <property type="component" value="Unassembled WGS sequence"/>
</dbReference>
<feature type="domain" description="SH3" evidence="3">
    <location>
        <begin position="59"/>
        <end position="103"/>
    </location>
</feature>
<comment type="caution">
    <text evidence="4">The sequence shown here is derived from an EMBL/GenBank/DDBJ whole genome shotgun (WGS) entry which is preliminary data.</text>
</comment>
<dbReference type="PROSITE" id="PS50002">
    <property type="entry name" value="SH3"/>
    <property type="match status" value="1"/>
</dbReference>